<sequence length="451" mass="48267">MGQEFMKKRPVFGLLLSMSLPMVISMMVNSLYNIVDSFFVAKISEKAMTALSLVYPVQNLINAVTIGFAIGMNAVISYELGAGNQKKADAAASQGIVVNTVHGIVLTAGSIAVMPAFLGMFTTDREVVALGLRYSNIAFAFSVAIALSVSFEKIFQAVGKMAVSMICMLAGCAANIVLDPVFIFGMGPVPSMGIEGAALATGLGQVLSLALYVLIYILRPIPVNIRLRRENFQTRTEKRLYAIGIPAALNMALPSFLISSLNGILAEFSQSYVLVLGVYYKLQTFLYLPANGIVQGMRPLVSYNYGAGEGQRVRKIYRTALGMMAVIMAAGTLLCLLIPGALMGLFTENGETARQGAAALRILCAGFLISSVSVVSSGALEGLGMGVSSLMISLLRYLILIIPGAFLLSRALGAQGVWHAFWVTEWITAAAAYWIWKRRTAFGKDGQTAEI</sequence>
<dbReference type="NCBIfam" id="TIGR00797">
    <property type="entry name" value="matE"/>
    <property type="match status" value="1"/>
</dbReference>
<gene>
    <name evidence="14" type="ORF">IAB44_01720</name>
</gene>
<evidence type="ECO:0000256" key="6">
    <source>
        <dbReference type="ARBA" id="ARBA00022449"/>
    </source>
</evidence>
<feature type="transmembrane region" description="Helical" evidence="13">
    <location>
        <begin position="96"/>
        <end position="121"/>
    </location>
</feature>
<proteinExistence type="inferred from homology"/>
<comment type="similarity">
    <text evidence="3">Belongs to the multi antimicrobial extrusion (MATE) (TC 2.A.66.1) family.</text>
</comment>
<comment type="function">
    <text evidence="1">Multidrug efflux pump.</text>
</comment>
<keyword evidence="6" id="KW-0050">Antiport</keyword>
<dbReference type="AlphaFoldDB" id="A0A9D1JIQ0"/>
<keyword evidence="7" id="KW-1003">Cell membrane</keyword>
<evidence type="ECO:0000313" key="15">
    <source>
        <dbReference type="Proteomes" id="UP000823935"/>
    </source>
</evidence>
<evidence type="ECO:0000256" key="7">
    <source>
        <dbReference type="ARBA" id="ARBA00022475"/>
    </source>
</evidence>
<evidence type="ECO:0000256" key="1">
    <source>
        <dbReference type="ARBA" id="ARBA00003408"/>
    </source>
</evidence>
<accession>A0A9D1JIQ0</accession>
<name>A0A9D1JIQ0_9FIRM</name>
<protein>
    <recommendedName>
        <fullName evidence="4">Probable multidrug resistance protein NorM</fullName>
    </recommendedName>
    <alternativeName>
        <fullName evidence="12">Multidrug-efflux transporter</fullName>
    </alternativeName>
</protein>
<feature type="transmembrane region" description="Helical" evidence="13">
    <location>
        <begin position="55"/>
        <end position="76"/>
    </location>
</feature>
<feature type="transmembrane region" description="Helical" evidence="13">
    <location>
        <begin position="418"/>
        <end position="436"/>
    </location>
</feature>
<keyword evidence="11 13" id="KW-0472">Membrane</keyword>
<keyword evidence="5" id="KW-0813">Transport</keyword>
<dbReference type="InterPro" id="IPR048279">
    <property type="entry name" value="MdtK-like"/>
</dbReference>
<dbReference type="InterPro" id="IPR002528">
    <property type="entry name" value="MATE_fam"/>
</dbReference>
<reference evidence="14" key="2">
    <citation type="journal article" date="2021" name="PeerJ">
        <title>Extensive microbial diversity within the chicken gut microbiome revealed by metagenomics and culture.</title>
        <authorList>
            <person name="Gilroy R."/>
            <person name="Ravi A."/>
            <person name="Getino M."/>
            <person name="Pursley I."/>
            <person name="Horton D.L."/>
            <person name="Alikhan N.F."/>
            <person name="Baker D."/>
            <person name="Gharbi K."/>
            <person name="Hall N."/>
            <person name="Watson M."/>
            <person name="Adriaenssens E.M."/>
            <person name="Foster-Nyarko E."/>
            <person name="Jarju S."/>
            <person name="Secka A."/>
            <person name="Antonio M."/>
            <person name="Oren A."/>
            <person name="Chaudhuri R.R."/>
            <person name="La Ragione R."/>
            <person name="Hildebrand F."/>
            <person name="Pallen M.J."/>
        </authorList>
    </citation>
    <scope>NUCLEOTIDE SEQUENCE</scope>
    <source>
        <strain evidence="14">CHK190-19873</strain>
    </source>
</reference>
<evidence type="ECO:0000256" key="11">
    <source>
        <dbReference type="ARBA" id="ARBA00023136"/>
    </source>
</evidence>
<feature type="transmembrane region" description="Helical" evidence="13">
    <location>
        <begin position="270"/>
        <end position="288"/>
    </location>
</feature>
<keyword evidence="9 13" id="KW-1133">Transmembrane helix</keyword>
<dbReference type="PIRSF" id="PIRSF006603">
    <property type="entry name" value="DinF"/>
    <property type="match status" value="1"/>
</dbReference>
<dbReference type="GO" id="GO:0015297">
    <property type="term" value="F:antiporter activity"/>
    <property type="evidence" value="ECO:0007669"/>
    <property type="project" value="UniProtKB-KW"/>
</dbReference>
<evidence type="ECO:0000313" key="14">
    <source>
        <dbReference type="EMBL" id="HIS30260.1"/>
    </source>
</evidence>
<keyword evidence="10" id="KW-0406">Ion transport</keyword>
<feature type="transmembrane region" description="Helical" evidence="13">
    <location>
        <begin position="197"/>
        <end position="218"/>
    </location>
</feature>
<evidence type="ECO:0000256" key="8">
    <source>
        <dbReference type="ARBA" id="ARBA00022692"/>
    </source>
</evidence>
<dbReference type="Pfam" id="PF01554">
    <property type="entry name" value="MatE"/>
    <property type="match status" value="2"/>
</dbReference>
<feature type="transmembrane region" description="Helical" evidence="13">
    <location>
        <begin position="321"/>
        <end position="346"/>
    </location>
</feature>
<evidence type="ECO:0000256" key="2">
    <source>
        <dbReference type="ARBA" id="ARBA00004651"/>
    </source>
</evidence>
<dbReference type="GO" id="GO:0005886">
    <property type="term" value="C:plasma membrane"/>
    <property type="evidence" value="ECO:0007669"/>
    <property type="project" value="UniProtKB-SubCell"/>
</dbReference>
<feature type="transmembrane region" description="Helical" evidence="13">
    <location>
        <begin position="358"/>
        <end position="382"/>
    </location>
</feature>
<dbReference type="Proteomes" id="UP000823935">
    <property type="component" value="Unassembled WGS sequence"/>
</dbReference>
<feature type="transmembrane region" description="Helical" evidence="13">
    <location>
        <begin position="239"/>
        <end position="258"/>
    </location>
</feature>
<dbReference type="PANTHER" id="PTHR43298:SF2">
    <property type="entry name" value="FMN_FAD EXPORTER YEEO-RELATED"/>
    <property type="match status" value="1"/>
</dbReference>
<organism evidence="14 15">
    <name type="scientific">Candidatus Limivivens intestinipullorum</name>
    <dbReference type="NCBI Taxonomy" id="2840858"/>
    <lineage>
        <taxon>Bacteria</taxon>
        <taxon>Bacillati</taxon>
        <taxon>Bacillota</taxon>
        <taxon>Clostridia</taxon>
        <taxon>Lachnospirales</taxon>
        <taxon>Lachnospiraceae</taxon>
        <taxon>Lachnospiraceae incertae sedis</taxon>
        <taxon>Candidatus Limivivens</taxon>
    </lineage>
</organism>
<dbReference type="PANTHER" id="PTHR43298">
    <property type="entry name" value="MULTIDRUG RESISTANCE PROTEIN NORM-RELATED"/>
    <property type="match status" value="1"/>
</dbReference>
<feature type="transmembrane region" description="Helical" evidence="13">
    <location>
        <begin position="394"/>
        <end position="412"/>
    </location>
</feature>
<dbReference type="GO" id="GO:0042910">
    <property type="term" value="F:xenobiotic transmembrane transporter activity"/>
    <property type="evidence" value="ECO:0007669"/>
    <property type="project" value="InterPro"/>
</dbReference>
<evidence type="ECO:0000256" key="12">
    <source>
        <dbReference type="ARBA" id="ARBA00031636"/>
    </source>
</evidence>
<reference evidence="14" key="1">
    <citation type="submission" date="2020-10" db="EMBL/GenBank/DDBJ databases">
        <authorList>
            <person name="Gilroy R."/>
        </authorList>
    </citation>
    <scope>NUCLEOTIDE SEQUENCE</scope>
    <source>
        <strain evidence="14">CHK190-19873</strain>
    </source>
</reference>
<keyword evidence="8 13" id="KW-0812">Transmembrane</keyword>
<dbReference type="InterPro" id="IPR050222">
    <property type="entry name" value="MATE_MdtK"/>
</dbReference>
<feature type="transmembrane region" description="Helical" evidence="13">
    <location>
        <begin position="133"/>
        <end position="151"/>
    </location>
</feature>
<evidence type="ECO:0000256" key="4">
    <source>
        <dbReference type="ARBA" id="ARBA00020268"/>
    </source>
</evidence>
<comment type="caution">
    <text evidence="14">The sequence shown here is derived from an EMBL/GenBank/DDBJ whole genome shotgun (WGS) entry which is preliminary data.</text>
</comment>
<evidence type="ECO:0000256" key="10">
    <source>
        <dbReference type="ARBA" id="ARBA00023065"/>
    </source>
</evidence>
<feature type="transmembrane region" description="Helical" evidence="13">
    <location>
        <begin position="12"/>
        <end position="35"/>
    </location>
</feature>
<dbReference type="GO" id="GO:0006811">
    <property type="term" value="P:monoatomic ion transport"/>
    <property type="evidence" value="ECO:0007669"/>
    <property type="project" value="UniProtKB-KW"/>
</dbReference>
<feature type="transmembrane region" description="Helical" evidence="13">
    <location>
        <begin position="163"/>
        <end position="185"/>
    </location>
</feature>
<evidence type="ECO:0000256" key="9">
    <source>
        <dbReference type="ARBA" id="ARBA00022989"/>
    </source>
</evidence>
<comment type="subcellular location">
    <subcellularLocation>
        <location evidence="2">Cell membrane</location>
        <topology evidence="2">Multi-pass membrane protein</topology>
    </subcellularLocation>
</comment>
<evidence type="ECO:0000256" key="3">
    <source>
        <dbReference type="ARBA" id="ARBA00010199"/>
    </source>
</evidence>
<evidence type="ECO:0000256" key="13">
    <source>
        <dbReference type="SAM" id="Phobius"/>
    </source>
</evidence>
<evidence type="ECO:0000256" key="5">
    <source>
        <dbReference type="ARBA" id="ARBA00022448"/>
    </source>
</evidence>
<dbReference type="EMBL" id="DVIQ01000009">
    <property type="protein sequence ID" value="HIS30260.1"/>
    <property type="molecule type" value="Genomic_DNA"/>
</dbReference>